<dbReference type="NCBIfam" id="NF001221">
    <property type="entry name" value="PRK00197.1"/>
    <property type="match status" value="1"/>
</dbReference>
<evidence type="ECO:0000256" key="5">
    <source>
        <dbReference type="ARBA" id="ARBA00023002"/>
    </source>
</evidence>
<keyword evidence="4 7" id="KW-0521">NADP</keyword>
<comment type="function">
    <text evidence="7">Catalyzes the NADPH-dependent reduction of L-glutamate 5-phosphate into L-glutamate 5-semialdehyde and phosphate. The product spontaneously undergoes cyclization to form 1-pyrroline-5-carboxylate.</text>
</comment>
<dbReference type="PANTHER" id="PTHR11063:SF8">
    <property type="entry name" value="DELTA-1-PYRROLINE-5-CARBOXYLATE SYNTHASE"/>
    <property type="match status" value="1"/>
</dbReference>
<dbReference type="GO" id="GO:0050661">
    <property type="term" value="F:NADP binding"/>
    <property type="evidence" value="ECO:0007669"/>
    <property type="project" value="InterPro"/>
</dbReference>
<comment type="subcellular location">
    <subcellularLocation>
        <location evidence="7">Cytoplasm</location>
    </subcellularLocation>
</comment>
<dbReference type="InterPro" id="IPR016162">
    <property type="entry name" value="Ald_DH_N"/>
</dbReference>
<evidence type="ECO:0000256" key="2">
    <source>
        <dbReference type="ARBA" id="ARBA00022605"/>
    </source>
</evidence>
<keyword evidence="5 7" id="KW-0560">Oxidoreductase</keyword>
<dbReference type="HAMAP" id="MF_00412">
    <property type="entry name" value="ProA"/>
    <property type="match status" value="1"/>
</dbReference>
<organism evidence="8 9">
    <name type="scientific">Prochlorothrix hollandica PCC 9006 = CALU 1027</name>
    <dbReference type="NCBI Taxonomy" id="317619"/>
    <lineage>
        <taxon>Bacteria</taxon>
        <taxon>Bacillati</taxon>
        <taxon>Cyanobacteriota</taxon>
        <taxon>Cyanophyceae</taxon>
        <taxon>Prochlorotrichales</taxon>
        <taxon>Prochlorotrichaceae</taxon>
        <taxon>Prochlorothrix</taxon>
    </lineage>
</organism>
<evidence type="ECO:0000256" key="6">
    <source>
        <dbReference type="ARBA" id="ARBA00049024"/>
    </source>
</evidence>
<sequence length="423" mass="45833">MTSVDSVQFNLESSLYQAYQASLVLGDLQGRDRSRALKHMAHALDSAKDEILEANTLDLEACEDMAVPDLIRDWLRLTPERLQGVVQMLEDLSVMVDPLEQGIATLSSGNGQTQAFTQLVPLGVVAFVYESLPALGEIAAGLCLRSGNSIILRGSADASQSNTAIAHALQRGLEAADLSPACITHLGAEQGSVLRDLLVKSQWVNLVIPYGRPSLVAKVEQSATAPVLKTGIGNCYLYWAASGQLDMVQWMIQDSYATEPDPVNAIEKVLINRDVSATMVRLLWESLKTAGFQVRVDQAFGTEPSDLETVDPAEWSQPYLSRTIAFRPVPSLDAAVQWINAHSSSHADCIATESYAESQEFCQKMNSATVYVNTSPRFCRNPSQSSQLALGMSNQKGHRRGPIGLTTLTTVKTIILGSGQVNP</sequence>
<comment type="caution">
    <text evidence="8">The sequence shown here is derived from an EMBL/GenBank/DDBJ whole genome shotgun (WGS) entry which is preliminary data.</text>
</comment>
<dbReference type="PIRSF" id="PIRSF000151">
    <property type="entry name" value="GPR"/>
    <property type="match status" value="1"/>
</dbReference>
<dbReference type="InterPro" id="IPR012134">
    <property type="entry name" value="Glu-5-SA_DH"/>
</dbReference>
<dbReference type="InterPro" id="IPR016163">
    <property type="entry name" value="Ald_DH_C"/>
</dbReference>
<dbReference type="InterPro" id="IPR016161">
    <property type="entry name" value="Ald_DH/histidinol_DH"/>
</dbReference>
<keyword evidence="7" id="KW-0963">Cytoplasm</keyword>
<evidence type="ECO:0000313" key="9">
    <source>
        <dbReference type="Proteomes" id="UP000034681"/>
    </source>
</evidence>
<evidence type="ECO:0000313" key="8">
    <source>
        <dbReference type="EMBL" id="KKJ00291.1"/>
    </source>
</evidence>
<protein>
    <recommendedName>
        <fullName evidence="7">Gamma-glutamyl phosphate reductase</fullName>
        <shortName evidence="7">GPR</shortName>
        <ecNumber evidence="7">1.2.1.41</ecNumber>
    </recommendedName>
    <alternativeName>
        <fullName evidence="7">Glutamate-5-semialdehyde dehydrogenase</fullName>
    </alternativeName>
    <alternativeName>
        <fullName evidence="7">Glutamyl-gamma-semialdehyde dehydrogenase</fullName>
        <shortName evidence="7">GSA dehydrogenase</shortName>
    </alternativeName>
</protein>
<keyword evidence="3 7" id="KW-0641">Proline biosynthesis</keyword>
<dbReference type="Gene3D" id="3.40.309.10">
    <property type="entry name" value="Aldehyde Dehydrogenase, Chain A, domain 2"/>
    <property type="match status" value="1"/>
</dbReference>
<dbReference type="STRING" id="317619.GCA_000332315_01072"/>
<dbReference type="EMBL" id="AJTX02000004">
    <property type="protein sequence ID" value="KKJ00291.1"/>
    <property type="molecule type" value="Genomic_DNA"/>
</dbReference>
<comment type="catalytic activity">
    <reaction evidence="6 7">
        <text>L-glutamate 5-semialdehyde + phosphate + NADP(+) = L-glutamyl 5-phosphate + NADPH + H(+)</text>
        <dbReference type="Rhea" id="RHEA:19541"/>
        <dbReference type="ChEBI" id="CHEBI:15378"/>
        <dbReference type="ChEBI" id="CHEBI:43474"/>
        <dbReference type="ChEBI" id="CHEBI:57783"/>
        <dbReference type="ChEBI" id="CHEBI:58066"/>
        <dbReference type="ChEBI" id="CHEBI:58274"/>
        <dbReference type="ChEBI" id="CHEBI:58349"/>
        <dbReference type="EC" id="1.2.1.41"/>
    </reaction>
</comment>
<evidence type="ECO:0000256" key="7">
    <source>
        <dbReference type="HAMAP-Rule" id="MF_00412"/>
    </source>
</evidence>
<name>A0A0M2PUV7_PROHO</name>
<comment type="pathway">
    <text evidence="1 7">Amino-acid biosynthesis; L-proline biosynthesis; L-glutamate 5-semialdehyde from L-glutamate: step 2/2.</text>
</comment>
<dbReference type="GO" id="GO:0004350">
    <property type="term" value="F:glutamate-5-semialdehyde dehydrogenase activity"/>
    <property type="evidence" value="ECO:0007669"/>
    <property type="project" value="UniProtKB-UniRule"/>
</dbReference>
<dbReference type="PANTHER" id="PTHR11063">
    <property type="entry name" value="GLUTAMATE SEMIALDEHYDE DEHYDROGENASE"/>
    <property type="match status" value="1"/>
</dbReference>
<proteinExistence type="inferred from homology"/>
<accession>A0A0M2PUV7</accession>
<keyword evidence="9" id="KW-1185">Reference proteome</keyword>
<dbReference type="CDD" id="cd07079">
    <property type="entry name" value="ALDH_F18-19_ProA-GPR"/>
    <property type="match status" value="1"/>
</dbReference>
<evidence type="ECO:0000256" key="3">
    <source>
        <dbReference type="ARBA" id="ARBA00022650"/>
    </source>
</evidence>
<dbReference type="InterPro" id="IPR000965">
    <property type="entry name" value="GPR_dom"/>
</dbReference>
<evidence type="ECO:0000256" key="4">
    <source>
        <dbReference type="ARBA" id="ARBA00022857"/>
    </source>
</evidence>
<dbReference type="GO" id="GO:0005737">
    <property type="term" value="C:cytoplasm"/>
    <property type="evidence" value="ECO:0007669"/>
    <property type="project" value="UniProtKB-SubCell"/>
</dbReference>
<dbReference type="eggNOG" id="COG0014">
    <property type="taxonomic scope" value="Bacteria"/>
</dbReference>
<gene>
    <name evidence="7" type="primary">proA</name>
    <name evidence="8" type="ORF">PROH_11465</name>
</gene>
<dbReference type="AlphaFoldDB" id="A0A0M2PUV7"/>
<dbReference type="EC" id="1.2.1.41" evidence="7"/>
<reference evidence="8" key="1">
    <citation type="submission" date="2012-04" db="EMBL/GenBank/DDBJ databases">
        <authorList>
            <person name="Borisov I.G."/>
            <person name="Ivanikova N.V."/>
            <person name="Pinevich A.V."/>
        </authorList>
    </citation>
    <scope>NUCLEOTIDE SEQUENCE</scope>
    <source>
        <strain evidence="8">CALU 1027</strain>
    </source>
</reference>
<dbReference type="GO" id="GO:0055129">
    <property type="term" value="P:L-proline biosynthetic process"/>
    <property type="evidence" value="ECO:0007669"/>
    <property type="project" value="UniProtKB-UniRule"/>
</dbReference>
<evidence type="ECO:0000256" key="1">
    <source>
        <dbReference type="ARBA" id="ARBA00004985"/>
    </source>
</evidence>
<dbReference type="Proteomes" id="UP000034681">
    <property type="component" value="Unassembled WGS sequence"/>
</dbReference>
<keyword evidence="2 7" id="KW-0028">Amino-acid biosynthesis</keyword>
<dbReference type="Gene3D" id="3.40.605.10">
    <property type="entry name" value="Aldehyde Dehydrogenase, Chain A, domain 1"/>
    <property type="match status" value="1"/>
</dbReference>
<comment type="similarity">
    <text evidence="7">Belongs to the gamma-glutamyl phosphate reductase family.</text>
</comment>
<dbReference type="UniPathway" id="UPA00098">
    <property type="reaction ID" value="UER00360"/>
</dbReference>
<dbReference type="SUPFAM" id="SSF53720">
    <property type="entry name" value="ALDH-like"/>
    <property type="match status" value="1"/>
</dbReference>